<evidence type="ECO:0000313" key="2">
    <source>
        <dbReference type="EnsemblPlants" id="ORUFI06G22470.1"/>
    </source>
</evidence>
<proteinExistence type="predicted"/>
<evidence type="ECO:0000313" key="3">
    <source>
        <dbReference type="Proteomes" id="UP000008022"/>
    </source>
</evidence>
<dbReference type="EnsemblPlants" id="ORUFI06G22470.1">
    <property type="protein sequence ID" value="ORUFI06G22470.1"/>
    <property type="gene ID" value="ORUFI06G22470"/>
</dbReference>
<dbReference type="HOGENOM" id="CLU_125689_0_0_1"/>
<name>A0A0E0Q052_ORYRU</name>
<feature type="compositionally biased region" description="Low complexity" evidence="1">
    <location>
        <begin position="154"/>
        <end position="169"/>
    </location>
</feature>
<protein>
    <submittedName>
        <fullName evidence="2">Uncharacterized protein</fullName>
    </submittedName>
</protein>
<keyword evidence="3" id="KW-1185">Reference proteome</keyword>
<accession>A0A0E0Q052</accession>
<reference evidence="2" key="2">
    <citation type="submission" date="2015-06" db="UniProtKB">
        <authorList>
            <consortium name="EnsemblPlants"/>
        </authorList>
    </citation>
    <scope>IDENTIFICATION</scope>
</reference>
<dbReference type="Proteomes" id="UP000008022">
    <property type="component" value="Unassembled WGS sequence"/>
</dbReference>
<sequence length="185" mass="20107">MVVAEFREDTGDHVKQERGTNRTNQRSRNRRRTRANSKQASGVLLTCAQRGAGVRHAQLRAMPPSSPCQSLSVLMLQYNPTLGDIPSGFLLGWPASSSPARGRPTRSSPHADGRRAPPRARTASEILHTRGWPATWRGCLVLTTPSQMMPRRPPASSACSSRAAPPRAARPADEFIPRAPSSPPC</sequence>
<feature type="region of interest" description="Disordered" evidence="1">
    <location>
        <begin position="1"/>
        <end position="40"/>
    </location>
</feature>
<reference evidence="3" key="1">
    <citation type="submission" date="2013-06" db="EMBL/GenBank/DDBJ databases">
        <authorList>
            <person name="Zhao Q."/>
        </authorList>
    </citation>
    <scope>NUCLEOTIDE SEQUENCE</scope>
    <source>
        <strain evidence="3">cv. W1943</strain>
    </source>
</reference>
<dbReference type="Gramene" id="ORUFI06G22470.1">
    <property type="protein sequence ID" value="ORUFI06G22470.1"/>
    <property type="gene ID" value="ORUFI06G22470"/>
</dbReference>
<organism evidence="2 3">
    <name type="scientific">Oryza rufipogon</name>
    <name type="common">Brownbeard rice</name>
    <name type="synonym">Asian wild rice</name>
    <dbReference type="NCBI Taxonomy" id="4529"/>
    <lineage>
        <taxon>Eukaryota</taxon>
        <taxon>Viridiplantae</taxon>
        <taxon>Streptophyta</taxon>
        <taxon>Embryophyta</taxon>
        <taxon>Tracheophyta</taxon>
        <taxon>Spermatophyta</taxon>
        <taxon>Magnoliopsida</taxon>
        <taxon>Liliopsida</taxon>
        <taxon>Poales</taxon>
        <taxon>Poaceae</taxon>
        <taxon>BOP clade</taxon>
        <taxon>Oryzoideae</taxon>
        <taxon>Oryzeae</taxon>
        <taxon>Oryzinae</taxon>
        <taxon>Oryza</taxon>
    </lineage>
</organism>
<evidence type="ECO:0000256" key="1">
    <source>
        <dbReference type="SAM" id="MobiDB-lite"/>
    </source>
</evidence>
<dbReference type="AlphaFoldDB" id="A0A0E0Q052"/>
<feature type="compositionally biased region" description="Basic and acidic residues" evidence="1">
    <location>
        <begin position="1"/>
        <end position="20"/>
    </location>
</feature>
<feature type="region of interest" description="Disordered" evidence="1">
    <location>
        <begin position="145"/>
        <end position="185"/>
    </location>
</feature>
<feature type="compositionally biased region" description="Basic residues" evidence="1">
    <location>
        <begin position="25"/>
        <end position="35"/>
    </location>
</feature>
<feature type="region of interest" description="Disordered" evidence="1">
    <location>
        <begin position="96"/>
        <end position="123"/>
    </location>
</feature>